<comment type="caution">
    <text evidence="1">The sequence shown here is derived from an EMBL/GenBank/DDBJ whole genome shotgun (WGS) entry which is preliminary data.</text>
</comment>
<reference evidence="1" key="1">
    <citation type="journal article" date="2015" name="Nature">
        <title>Complex archaea that bridge the gap between prokaryotes and eukaryotes.</title>
        <authorList>
            <person name="Spang A."/>
            <person name="Saw J.H."/>
            <person name="Jorgensen S.L."/>
            <person name="Zaremba-Niedzwiedzka K."/>
            <person name="Martijn J."/>
            <person name="Lind A.E."/>
            <person name="van Eijk R."/>
            <person name="Schleper C."/>
            <person name="Guy L."/>
            <person name="Ettema T.J."/>
        </authorList>
    </citation>
    <scope>NUCLEOTIDE SEQUENCE</scope>
</reference>
<dbReference type="EMBL" id="LAZR01037165">
    <property type="protein sequence ID" value="KKL22913.1"/>
    <property type="molecule type" value="Genomic_DNA"/>
</dbReference>
<proteinExistence type="predicted"/>
<dbReference type="AlphaFoldDB" id="A0A0F9EFZ2"/>
<sequence length="75" mass="8265">MAAINGRTPSSFGQAFMPLTVSGGPSVVVGQPFRVRGWGIPTNPAWWDRPGKWNYWEDDPPCVHHGSVRCGCEPR</sequence>
<accession>A0A0F9EFZ2</accession>
<protein>
    <submittedName>
        <fullName evidence="1">Uncharacterized protein</fullName>
    </submittedName>
</protein>
<evidence type="ECO:0000313" key="1">
    <source>
        <dbReference type="EMBL" id="KKL22913.1"/>
    </source>
</evidence>
<gene>
    <name evidence="1" type="ORF">LCGC14_2430660</name>
</gene>
<name>A0A0F9EFZ2_9ZZZZ</name>
<organism evidence="1">
    <name type="scientific">marine sediment metagenome</name>
    <dbReference type="NCBI Taxonomy" id="412755"/>
    <lineage>
        <taxon>unclassified sequences</taxon>
        <taxon>metagenomes</taxon>
        <taxon>ecological metagenomes</taxon>
    </lineage>
</organism>